<evidence type="ECO:0000313" key="5">
    <source>
        <dbReference type="Proteomes" id="UP000831787"/>
    </source>
</evidence>
<keyword evidence="1" id="KW-0285">Flavoprotein</keyword>
<dbReference type="RefSeq" id="WP_244713658.1">
    <property type="nucleotide sequence ID" value="NZ_CP095073.1"/>
</dbReference>
<dbReference type="SUPFAM" id="SSF52218">
    <property type="entry name" value="Flavoproteins"/>
    <property type="match status" value="1"/>
</dbReference>
<sequence>MLTLLGSSREEGNTEALVKQIMQGIDYTSITLSHHTIQPISDKRHSIEGFTPVHDDYEKILQEVLSHDILIFATPIYWFGMSGQMKVFIDRWSQYLRDSRYHMKEELSKKTAYVVLTGGTNPKITGLPLIQQFSYIFDFVHMKFEDYIIGEAVKPGEILLDSKALLKAEEWNHNFTASMNNK</sequence>
<organism evidence="4 5">
    <name type="scientific">Halobacillus salinarum</name>
    <dbReference type="NCBI Taxonomy" id="2932257"/>
    <lineage>
        <taxon>Bacteria</taxon>
        <taxon>Bacillati</taxon>
        <taxon>Bacillota</taxon>
        <taxon>Bacilli</taxon>
        <taxon>Bacillales</taxon>
        <taxon>Bacillaceae</taxon>
        <taxon>Halobacillus</taxon>
    </lineage>
</organism>
<dbReference type="Pfam" id="PF03358">
    <property type="entry name" value="FMN_red"/>
    <property type="match status" value="1"/>
</dbReference>
<name>A0ABY4EQG6_9BACI</name>
<feature type="domain" description="NADPH-dependent FMN reductase-like" evidence="3">
    <location>
        <begin position="2"/>
        <end position="121"/>
    </location>
</feature>
<dbReference type="PANTHER" id="PTHR43278">
    <property type="entry name" value="NAD(P)H-DEPENDENT FMN-CONTAINING OXIDOREDUCTASE YWQN-RELATED"/>
    <property type="match status" value="1"/>
</dbReference>
<protein>
    <submittedName>
        <fullName evidence="4">Flavodoxin family protein</fullName>
    </submittedName>
</protein>
<gene>
    <name evidence="4" type="ORF">MUN89_08765</name>
</gene>
<reference evidence="4 5" key="1">
    <citation type="submission" date="2022-04" db="EMBL/GenBank/DDBJ databases">
        <title>Halobacillus sp. isolated from saltern.</title>
        <authorList>
            <person name="Won M."/>
            <person name="Lee C.-M."/>
            <person name="Woen H.-Y."/>
            <person name="Kwon S.-W."/>
        </authorList>
    </citation>
    <scope>NUCLEOTIDE SEQUENCE [LARGE SCALE GENOMIC DNA]</scope>
    <source>
        <strain evidence="4 5">SSBR10-3</strain>
    </source>
</reference>
<evidence type="ECO:0000256" key="2">
    <source>
        <dbReference type="ARBA" id="ARBA00022643"/>
    </source>
</evidence>
<proteinExistence type="predicted"/>
<dbReference type="EMBL" id="CP095073">
    <property type="protein sequence ID" value="UOQ46423.1"/>
    <property type="molecule type" value="Genomic_DNA"/>
</dbReference>
<dbReference type="InterPro" id="IPR029039">
    <property type="entry name" value="Flavoprotein-like_sf"/>
</dbReference>
<keyword evidence="5" id="KW-1185">Reference proteome</keyword>
<keyword evidence="2" id="KW-0288">FMN</keyword>
<evidence type="ECO:0000259" key="3">
    <source>
        <dbReference type="Pfam" id="PF03358"/>
    </source>
</evidence>
<dbReference type="InterPro" id="IPR051796">
    <property type="entry name" value="ISF_SsuE-like"/>
</dbReference>
<dbReference type="InterPro" id="IPR005025">
    <property type="entry name" value="FMN_Rdtase-like_dom"/>
</dbReference>
<evidence type="ECO:0000256" key="1">
    <source>
        <dbReference type="ARBA" id="ARBA00022630"/>
    </source>
</evidence>
<dbReference type="Proteomes" id="UP000831787">
    <property type="component" value="Chromosome"/>
</dbReference>
<dbReference type="Gene3D" id="3.40.50.360">
    <property type="match status" value="1"/>
</dbReference>
<dbReference type="PANTHER" id="PTHR43278:SF4">
    <property type="entry name" value="NAD(P)H-DEPENDENT FMN-CONTAINING OXIDOREDUCTASE YWQN-RELATED"/>
    <property type="match status" value="1"/>
</dbReference>
<accession>A0ABY4EQG6</accession>
<evidence type="ECO:0000313" key="4">
    <source>
        <dbReference type="EMBL" id="UOQ46423.1"/>
    </source>
</evidence>